<evidence type="ECO:0000256" key="1">
    <source>
        <dbReference type="SAM" id="MobiDB-lite"/>
    </source>
</evidence>
<feature type="compositionally biased region" description="Basic and acidic residues" evidence="1">
    <location>
        <begin position="1"/>
        <end position="11"/>
    </location>
</feature>
<proteinExistence type="predicted"/>
<name>J9G293_9ZZZZ</name>
<feature type="non-terminal residue" evidence="2">
    <location>
        <position position="34"/>
    </location>
</feature>
<accession>J9G293</accession>
<dbReference type="EMBL" id="AMCI01002988">
    <property type="protein sequence ID" value="EJX01342.1"/>
    <property type="molecule type" value="Genomic_DNA"/>
</dbReference>
<comment type="caution">
    <text evidence="2">The sequence shown here is derived from an EMBL/GenBank/DDBJ whole genome shotgun (WGS) entry which is preliminary data.</text>
</comment>
<dbReference type="AlphaFoldDB" id="J9G293"/>
<protein>
    <submittedName>
        <fullName evidence="2">Uncharacterized protein</fullName>
    </submittedName>
</protein>
<evidence type="ECO:0000313" key="2">
    <source>
        <dbReference type="EMBL" id="EJX01342.1"/>
    </source>
</evidence>
<organism evidence="2">
    <name type="scientific">gut metagenome</name>
    <dbReference type="NCBI Taxonomy" id="749906"/>
    <lineage>
        <taxon>unclassified sequences</taxon>
        <taxon>metagenomes</taxon>
        <taxon>organismal metagenomes</taxon>
    </lineage>
</organism>
<sequence>MAKNDELKEENVGLEGSLFGDWEEEALPTAKKKE</sequence>
<gene>
    <name evidence="2" type="ORF">EVA_10550</name>
</gene>
<feature type="region of interest" description="Disordered" evidence="1">
    <location>
        <begin position="1"/>
        <end position="34"/>
    </location>
</feature>
<reference evidence="2" key="1">
    <citation type="journal article" date="2012" name="PLoS ONE">
        <title>Gene sets for utilization of primary and secondary nutrition supplies in the distal gut of endangered iberian lynx.</title>
        <authorList>
            <person name="Alcaide M."/>
            <person name="Messina E."/>
            <person name="Richter M."/>
            <person name="Bargiela R."/>
            <person name="Peplies J."/>
            <person name="Huws S.A."/>
            <person name="Newbold C.J."/>
            <person name="Golyshin P.N."/>
            <person name="Simon M.A."/>
            <person name="Lopez G."/>
            <person name="Yakimov M.M."/>
            <person name="Ferrer M."/>
        </authorList>
    </citation>
    <scope>NUCLEOTIDE SEQUENCE</scope>
</reference>